<name>A0A6J6MZL5_9ZZZZ</name>
<dbReference type="Pfam" id="PF07811">
    <property type="entry name" value="TadE"/>
    <property type="match status" value="1"/>
</dbReference>
<evidence type="ECO:0000313" key="4">
    <source>
        <dbReference type="EMBL" id="CAB4779369.1"/>
    </source>
</evidence>
<dbReference type="EMBL" id="CAEZXH010000010">
    <property type="protein sequence ID" value="CAB4677733.1"/>
    <property type="molecule type" value="Genomic_DNA"/>
</dbReference>
<protein>
    <submittedName>
        <fullName evidence="3">Unannotated protein</fullName>
    </submittedName>
</protein>
<proteinExistence type="predicted"/>
<sequence length="101" mass="11093">MLNDERGSVTAEFAVTLPSLLLLFFFGLQIVSAITAQQHGEAVAQVIARAITRGESQMRIDQIMHNNFPQGKLAISDHDGVVTVEIDENDVKARANGYRPQ</sequence>
<dbReference type="EMBL" id="CAFBLI010000117">
    <property type="protein sequence ID" value="CAB4875710.1"/>
    <property type="molecule type" value="Genomic_DNA"/>
</dbReference>
<dbReference type="EMBL" id="CAEZUJ010000093">
    <property type="protein sequence ID" value="CAB4609436.1"/>
    <property type="molecule type" value="Genomic_DNA"/>
</dbReference>
<organism evidence="3">
    <name type="scientific">freshwater metagenome</name>
    <dbReference type="NCBI Taxonomy" id="449393"/>
    <lineage>
        <taxon>unclassified sequences</taxon>
        <taxon>metagenomes</taxon>
        <taxon>ecological metagenomes</taxon>
    </lineage>
</organism>
<dbReference type="AlphaFoldDB" id="A0A6J6MZL5"/>
<evidence type="ECO:0000259" key="1">
    <source>
        <dbReference type="Pfam" id="PF07811"/>
    </source>
</evidence>
<gene>
    <name evidence="2" type="ORF">UFOPK1811_01319</name>
    <name evidence="3" type="ORF">UFOPK2360_00305</name>
    <name evidence="4" type="ORF">UFOPK2922_00908</name>
    <name evidence="5" type="ORF">UFOPK3306_01193</name>
</gene>
<evidence type="ECO:0000313" key="3">
    <source>
        <dbReference type="EMBL" id="CAB4677733.1"/>
    </source>
</evidence>
<dbReference type="EMBL" id="CAEZZS010000039">
    <property type="protein sequence ID" value="CAB4779369.1"/>
    <property type="molecule type" value="Genomic_DNA"/>
</dbReference>
<accession>A0A6J6MZL5</accession>
<dbReference type="InterPro" id="IPR012495">
    <property type="entry name" value="TadE-like_dom"/>
</dbReference>
<evidence type="ECO:0000313" key="5">
    <source>
        <dbReference type="EMBL" id="CAB4875710.1"/>
    </source>
</evidence>
<feature type="domain" description="TadE-like" evidence="1">
    <location>
        <begin position="7"/>
        <end position="49"/>
    </location>
</feature>
<evidence type="ECO:0000313" key="2">
    <source>
        <dbReference type="EMBL" id="CAB4609436.1"/>
    </source>
</evidence>
<reference evidence="3" key="1">
    <citation type="submission" date="2020-05" db="EMBL/GenBank/DDBJ databases">
        <authorList>
            <person name="Chiriac C."/>
            <person name="Salcher M."/>
            <person name="Ghai R."/>
            <person name="Kavagutti S V."/>
        </authorList>
    </citation>
    <scope>NUCLEOTIDE SEQUENCE</scope>
</reference>